<protein>
    <submittedName>
        <fullName evidence="4">Acyl-CoA carboxylase</fullName>
    </submittedName>
</protein>
<evidence type="ECO:0000313" key="5">
    <source>
        <dbReference type="Proteomes" id="UP000694287"/>
    </source>
</evidence>
<dbReference type="Proteomes" id="UP000694287">
    <property type="component" value="Unassembled WGS sequence"/>
</dbReference>
<comment type="caution">
    <text evidence="4">The sequence shown here is derived from an EMBL/GenBank/DDBJ whole genome shotgun (WGS) entry which is preliminary data.</text>
</comment>
<dbReference type="InterPro" id="IPR011762">
    <property type="entry name" value="COA_CT_N"/>
</dbReference>
<dbReference type="InterPro" id="IPR011763">
    <property type="entry name" value="COA_CT_C"/>
</dbReference>
<evidence type="ECO:0000259" key="2">
    <source>
        <dbReference type="PROSITE" id="PS50980"/>
    </source>
</evidence>
<organism evidence="4 5">
    <name type="scientific">Pseudonocardia abyssalis</name>
    <dbReference type="NCBI Taxonomy" id="2792008"/>
    <lineage>
        <taxon>Bacteria</taxon>
        <taxon>Bacillati</taxon>
        <taxon>Actinomycetota</taxon>
        <taxon>Actinomycetes</taxon>
        <taxon>Pseudonocardiales</taxon>
        <taxon>Pseudonocardiaceae</taxon>
        <taxon>Pseudonocardia</taxon>
    </lineage>
</organism>
<feature type="region of interest" description="Disordered" evidence="1">
    <location>
        <begin position="499"/>
        <end position="519"/>
    </location>
</feature>
<dbReference type="PANTHER" id="PTHR43842">
    <property type="entry name" value="PROPIONYL-COA CARBOXYLASE BETA CHAIN"/>
    <property type="match status" value="1"/>
</dbReference>
<feature type="domain" description="CoA carboxyltransferase N-terminal" evidence="2">
    <location>
        <begin position="1"/>
        <end position="264"/>
    </location>
</feature>
<dbReference type="RefSeq" id="WP_218605411.1">
    <property type="nucleotide sequence ID" value="NZ_JADQDJ010000347.1"/>
</dbReference>
<feature type="region of interest" description="Disordered" evidence="1">
    <location>
        <begin position="1"/>
        <end position="37"/>
    </location>
</feature>
<evidence type="ECO:0000313" key="4">
    <source>
        <dbReference type="EMBL" id="MBW0134771.1"/>
    </source>
</evidence>
<proteinExistence type="predicted"/>
<evidence type="ECO:0000256" key="1">
    <source>
        <dbReference type="SAM" id="MobiDB-lite"/>
    </source>
</evidence>
<reference evidence="4 5" key="1">
    <citation type="submission" date="2020-11" db="EMBL/GenBank/DDBJ databases">
        <title>Pseudonocardia abyssalis sp. nov. and Pseudonocardia oceani sp. nov., description and phylogenomic analysis of two novel actinomycetes isolated from the deep Southern Ocean.</title>
        <authorList>
            <person name="Parra J."/>
        </authorList>
    </citation>
    <scope>NUCLEOTIDE SEQUENCE [LARGE SCALE GENOMIC DNA]</scope>
    <source>
        <strain evidence="4 5">KRD-168</strain>
    </source>
</reference>
<evidence type="ECO:0000259" key="3">
    <source>
        <dbReference type="PROSITE" id="PS50989"/>
    </source>
</evidence>
<gene>
    <name evidence="4" type="ORF">I4I81_10935</name>
</gene>
<dbReference type="InterPro" id="IPR051047">
    <property type="entry name" value="AccD/PCCB"/>
</dbReference>
<name>A0ABS6US43_9PSEU</name>
<dbReference type="PANTHER" id="PTHR43842:SF2">
    <property type="entry name" value="PROPIONYL-COA CARBOXYLASE BETA CHAIN, MITOCHONDRIAL"/>
    <property type="match status" value="1"/>
</dbReference>
<dbReference type="PROSITE" id="PS50980">
    <property type="entry name" value="COA_CT_NTER"/>
    <property type="match status" value="1"/>
</dbReference>
<accession>A0ABS6US43</accession>
<dbReference type="EMBL" id="JADQDK010000001">
    <property type="protein sequence ID" value="MBW0134771.1"/>
    <property type="molecule type" value="Genomic_DNA"/>
</dbReference>
<feature type="compositionally biased region" description="Basic residues" evidence="1">
    <location>
        <begin position="501"/>
        <end position="519"/>
    </location>
</feature>
<sequence length="519" mass="53647">MAGDGSVQDRIDELRRRRGSVSDAGRPDAIARQHGRGKLSARERITRLVDEGGFREFGGLADAARGTPGDEHLVAPADGVVTGIGTIDGRPAVVMSFDFTVFGGSNGTTGGLKVARCCERALHDGLPLVMLLDGGGHRIQEGLDSHHFAHGFTVFQQMVDLSGYVPVVAAMLGPGFAGPSNFAALADFVVMVRGLATMGIAGPALVRAATGEQISQEDLGGADVQARLGVADLAVDSEDEALDAVRVFLGYLPASTDGVPPHDAAREPAGRDPAGVVPADTGVAYDVRDVVDGLADAGSVFEVKPDHAPNVVTALVRIGGAPVGVVANQPQHLGGALDSPACEKSAHFVSVCDAFGVPLLFLIDVPGFLVGSESSRTQLARRSGRLLFELGQATVPRFSVVLRKGYGAGYIAMCGGRSFGADLALAWPTAEICAMSVEGAVDIAYRGAVEAAPDPAAHRAGLIAGFRAQVDPFLAAQGFGIDDVVEPAETRPALIDALSRAPRRRRSAAPAKRHGVSPV</sequence>
<dbReference type="InterPro" id="IPR034733">
    <property type="entry name" value="AcCoA_carboxyl_beta"/>
</dbReference>
<dbReference type="PROSITE" id="PS50989">
    <property type="entry name" value="COA_CT_CTER"/>
    <property type="match status" value="1"/>
</dbReference>
<keyword evidence="5" id="KW-1185">Reference proteome</keyword>
<dbReference type="Pfam" id="PF01039">
    <property type="entry name" value="Carboxyl_trans"/>
    <property type="match status" value="1"/>
</dbReference>
<feature type="domain" description="CoA carboxyltransferase C-terminal" evidence="3">
    <location>
        <begin position="261"/>
        <end position="500"/>
    </location>
</feature>